<keyword evidence="3" id="KW-1185">Reference proteome</keyword>
<dbReference type="PANTHER" id="PTHR22744:SF14">
    <property type="entry name" value="BTB DOMAIN-CONTAINING PROTEIN-RELATED"/>
    <property type="match status" value="1"/>
</dbReference>
<organism evidence="2 3">
    <name type="scientific">Pristionchus entomophagus</name>
    <dbReference type="NCBI Taxonomy" id="358040"/>
    <lineage>
        <taxon>Eukaryota</taxon>
        <taxon>Metazoa</taxon>
        <taxon>Ecdysozoa</taxon>
        <taxon>Nematoda</taxon>
        <taxon>Chromadorea</taxon>
        <taxon>Rhabditida</taxon>
        <taxon>Rhabditina</taxon>
        <taxon>Diplogasteromorpha</taxon>
        <taxon>Diplogasteroidea</taxon>
        <taxon>Neodiplogasteridae</taxon>
        <taxon>Pristionchus</taxon>
    </lineage>
</organism>
<feature type="domain" description="BTB" evidence="1">
    <location>
        <begin position="15"/>
        <end position="74"/>
    </location>
</feature>
<dbReference type="CDD" id="cd18186">
    <property type="entry name" value="BTB_POZ_ZBTB_KLHL-like"/>
    <property type="match status" value="1"/>
</dbReference>
<dbReference type="InterPro" id="IPR000210">
    <property type="entry name" value="BTB/POZ_dom"/>
</dbReference>
<dbReference type="SMART" id="SM00225">
    <property type="entry name" value="BTB"/>
    <property type="match status" value="1"/>
</dbReference>
<gene>
    <name evidence="2" type="ORF">PENTCL1PPCAC_19870</name>
</gene>
<comment type="caution">
    <text evidence="2">The sequence shown here is derived from an EMBL/GenBank/DDBJ whole genome shotgun (WGS) entry which is preliminary data.</text>
</comment>
<dbReference type="EMBL" id="BTSX01000004">
    <property type="protein sequence ID" value="GMS97695.1"/>
    <property type="molecule type" value="Genomic_DNA"/>
</dbReference>
<evidence type="ECO:0000259" key="1">
    <source>
        <dbReference type="PROSITE" id="PS50097"/>
    </source>
</evidence>
<dbReference type="Proteomes" id="UP001432027">
    <property type="component" value="Unassembled WGS sequence"/>
</dbReference>
<dbReference type="AlphaFoldDB" id="A0AAV5TTV6"/>
<dbReference type="PROSITE" id="PS50097">
    <property type="entry name" value="BTB"/>
    <property type="match status" value="1"/>
</dbReference>
<dbReference type="Pfam" id="PF00651">
    <property type="entry name" value="BTB"/>
    <property type="match status" value="1"/>
</dbReference>
<feature type="non-terminal residue" evidence="2">
    <location>
        <position position="176"/>
    </location>
</feature>
<name>A0AAV5TTV6_9BILA</name>
<dbReference type="PANTHER" id="PTHR22744">
    <property type="entry name" value="HELIX LOOP HELIX PROTEIN 21-RELATED"/>
    <property type="match status" value="1"/>
</dbReference>
<dbReference type="InterPro" id="IPR011333">
    <property type="entry name" value="SKP1/BTB/POZ_sf"/>
</dbReference>
<accession>A0AAV5TTV6</accession>
<sequence>SFFRRSIIDVKSTINDVILVLEGHKFPVNKQILANQSSYFNSIFFSNFKESKQEEIEMKDADPEDFGELLKMVYGFSTESTTVENAIRYLEMADKFDLQIVKDRMENFLLATDLISIHRKFLIAEDHRLEILKSEILHQYKNSMETLVELRDSPEFDELSDSMKNLLYENARFLLE</sequence>
<proteinExistence type="predicted"/>
<reference evidence="2" key="1">
    <citation type="submission" date="2023-10" db="EMBL/GenBank/DDBJ databases">
        <title>Genome assembly of Pristionchus species.</title>
        <authorList>
            <person name="Yoshida K."/>
            <person name="Sommer R.J."/>
        </authorList>
    </citation>
    <scope>NUCLEOTIDE SEQUENCE</scope>
    <source>
        <strain evidence="2">RS0144</strain>
    </source>
</reference>
<dbReference type="SUPFAM" id="SSF54695">
    <property type="entry name" value="POZ domain"/>
    <property type="match status" value="1"/>
</dbReference>
<evidence type="ECO:0000313" key="2">
    <source>
        <dbReference type="EMBL" id="GMS97695.1"/>
    </source>
</evidence>
<protein>
    <recommendedName>
        <fullName evidence="1">BTB domain-containing protein</fullName>
    </recommendedName>
</protein>
<dbReference type="Gene3D" id="3.30.710.10">
    <property type="entry name" value="Potassium Channel Kv1.1, Chain A"/>
    <property type="match status" value="1"/>
</dbReference>
<evidence type="ECO:0000313" key="3">
    <source>
        <dbReference type="Proteomes" id="UP001432027"/>
    </source>
</evidence>
<feature type="non-terminal residue" evidence="2">
    <location>
        <position position="1"/>
    </location>
</feature>